<dbReference type="InterPro" id="IPR036922">
    <property type="entry name" value="Rieske_2Fe-2S_sf"/>
</dbReference>
<evidence type="ECO:0000256" key="3">
    <source>
        <dbReference type="ARBA" id="ARBA00023004"/>
    </source>
</evidence>
<evidence type="ECO:0000259" key="7">
    <source>
        <dbReference type="PROSITE" id="PS51296"/>
    </source>
</evidence>
<evidence type="ECO:0000256" key="2">
    <source>
        <dbReference type="ARBA" id="ARBA00022723"/>
    </source>
</evidence>
<comment type="cofactor">
    <cofactor evidence="5">
        <name>[2Fe-2S] cluster</name>
        <dbReference type="ChEBI" id="CHEBI:190135"/>
    </cofactor>
</comment>
<dbReference type="PANTHER" id="PTHR21496">
    <property type="entry name" value="FERREDOXIN-RELATED"/>
    <property type="match status" value="1"/>
</dbReference>
<dbReference type="PROSITE" id="PS51296">
    <property type="entry name" value="RIESKE"/>
    <property type="match status" value="1"/>
</dbReference>
<proteinExistence type="inferred from homology"/>
<reference evidence="8 9" key="1">
    <citation type="submission" date="2015-07" db="EMBL/GenBank/DDBJ databases">
        <title>Genome analysis of myxobacterium Chondromyces crocatus Cm c5 reveals a high potential for natural compound synthesis and the genetic basis for the loss of fruiting body formation.</title>
        <authorList>
            <person name="Zaburannyi N."/>
            <person name="Bunk B."/>
            <person name="Maier J."/>
            <person name="Overmann J."/>
            <person name="Mueller R."/>
        </authorList>
    </citation>
    <scope>NUCLEOTIDE SEQUENCE [LARGE SCALE GENOMIC DNA]</scope>
    <source>
        <strain evidence="8 9">Cm c5</strain>
    </source>
</reference>
<keyword evidence="3" id="KW-0408">Iron</keyword>
<evidence type="ECO:0000313" key="9">
    <source>
        <dbReference type="Proteomes" id="UP000067626"/>
    </source>
</evidence>
<evidence type="ECO:0000256" key="1">
    <source>
        <dbReference type="ARBA" id="ARBA00022714"/>
    </source>
</evidence>
<dbReference type="Pfam" id="PF00355">
    <property type="entry name" value="Rieske"/>
    <property type="match status" value="1"/>
</dbReference>
<dbReference type="InterPro" id="IPR017941">
    <property type="entry name" value="Rieske_2Fe-2S"/>
</dbReference>
<feature type="domain" description="Rieske" evidence="7">
    <location>
        <begin position="7"/>
        <end position="101"/>
    </location>
</feature>
<dbReference type="EMBL" id="CP012159">
    <property type="protein sequence ID" value="AKT42557.1"/>
    <property type="molecule type" value="Genomic_DNA"/>
</dbReference>
<keyword evidence="9" id="KW-1185">Reference proteome</keyword>
<protein>
    <submittedName>
        <fullName evidence="8">Assimilatory nitrite reductase small subunit</fullName>
    </submittedName>
</protein>
<gene>
    <name evidence="8" type="ORF">CMC5_067840</name>
</gene>
<accession>A0A0K1EPJ4</accession>
<evidence type="ECO:0000313" key="8">
    <source>
        <dbReference type="EMBL" id="AKT42557.1"/>
    </source>
</evidence>
<dbReference type="STRING" id="52.CMC5_067840"/>
<evidence type="ECO:0000256" key="5">
    <source>
        <dbReference type="ARBA" id="ARBA00034078"/>
    </source>
</evidence>
<evidence type="ECO:0000256" key="4">
    <source>
        <dbReference type="ARBA" id="ARBA00023014"/>
    </source>
</evidence>
<organism evidence="8 9">
    <name type="scientific">Chondromyces crocatus</name>
    <dbReference type="NCBI Taxonomy" id="52"/>
    <lineage>
        <taxon>Bacteria</taxon>
        <taxon>Pseudomonadati</taxon>
        <taxon>Myxococcota</taxon>
        <taxon>Polyangia</taxon>
        <taxon>Polyangiales</taxon>
        <taxon>Polyangiaceae</taxon>
        <taxon>Chondromyces</taxon>
    </lineage>
</organism>
<dbReference type="GO" id="GO:0046872">
    <property type="term" value="F:metal ion binding"/>
    <property type="evidence" value="ECO:0007669"/>
    <property type="project" value="UniProtKB-KW"/>
</dbReference>
<dbReference type="PANTHER" id="PTHR21496:SF0">
    <property type="entry name" value="RIESKE DOMAIN-CONTAINING PROTEIN"/>
    <property type="match status" value="1"/>
</dbReference>
<sequence length="600" mass="65092">MVKADWIDLGLLVDFPENEAVLRKDDAGRRYTCVRVGDEVNALDDRCPHQGYPLSQGCVRDGVLTCAWHNWKFDLATGGNQFGGDPVRRYPTRVEDGRVHLNRAIDRGAETRRLLASLRTALSRDEMSRALREALRLSELGLPIGEDSGLGKMGIAFEVVARDGAERAEYGFDHGLAMLTDLCAWVERGWVPVEEAFIVAAHAIAEPSRHLPQRSKVLAKHGGRALVAFLGSYEERQEPAKIVAALETEHREEAEARIRELVEAEGAEGARAAVLPFVARNLLDYGHGAIFLAKACELAARFPAVADDLLAAAVVQLSWATLDTTLPPWAATRAALDKLSAVLDERPESAAGGVALLLDPAERTTYEAQVLTGERQAIEATLALLGRGIDPVSLLRAVAHVAAVRLSRFDSAWERRTDAEVGVLDVTHAVTFAQAAIALVDGKPGTTQFAAQFAVLAAAFVGKLRRADEPASDIAETQGAAAHEDLVEPGSLLQAAQARDVKRALRIAAGLDATGRARAYAELAPFAAFDAAVRPIFAAHAVKMTEAMHRLEAEDPHADGAYLKALLTYMVPRRPELQVRRIAEVARRFLQDGRPPEELY</sequence>
<dbReference type="Gene3D" id="2.102.10.10">
    <property type="entry name" value="Rieske [2Fe-2S] iron-sulphur domain"/>
    <property type="match status" value="1"/>
</dbReference>
<evidence type="ECO:0000256" key="6">
    <source>
        <dbReference type="ARBA" id="ARBA00038001"/>
    </source>
</evidence>
<dbReference type="SUPFAM" id="SSF50022">
    <property type="entry name" value="ISP domain"/>
    <property type="match status" value="1"/>
</dbReference>
<dbReference type="GO" id="GO:0051537">
    <property type="term" value="F:2 iron, 2 sulfur cluster binding"/>
    <property type="evidence" value="ECO:0007669"/>
    <property type="project" value="UniProtKB-KW"/>
</dbReference>
<dbReference type="RefSeq" id="WP_245677962.1">
    <property type="nucleotide sequence ID" value="NZ_CP012159.1"/>
</dbReference>
<keyword evidence="1" id="KW-0001">2Fe-2S</keyword>
<comment type="similarity">
    <text evidence="6">Belongs to the bacterial ring-hydroxylating dioxygenase ferredoxin component family.</text>
</comment>
<name>A0A0K1EPJ4_CHOCO</name>
<dbReference type="KEGG" id="ccro:CMC5_067840"/>
<keyword evidence="4" id="KW-0411">Iron-sulfur</keyword>
<dbReference type="AlphaFoldDB" id="A0A0K1EPJ4"/>
<dbReference type="Proteomes" id="UP000067626">
    <property type="component" value="Chromosome"/>
</dbReference>
<keyword evidence="2" id="KW-0479">Metal-binding</keyword>